<dbReference type="OrthoDB" id="2464391at2759"/>
<evidence type="ECO:0000256" key="1">
    <source>
        <dbReference type="SAM" id="MobiDB-lite"/>
    </source>
</evidence>
<keyword evidence="3" id="KW-1185">Reference proteome</keyword>
<dbReference type="AlphaFoldDB" id="A0A9N9P649"/>
<evidence type="ECO:0000313" key="3">
    <source>
        <dbReference type="Proteomes" id="UP000789759"/>
    </source>
</evidence>
<dbReference type="Proteomes" id="UP000789759">
    <property type="component" value="Unassembled WGS sequence"/>
</dbReference>
<dbReference type="EMBL" id="CAJVQA010035740">
    <property type="protein sequence ID" value="CAG8807581.1"/>
    <property type="molecule type" value="Genomic_DNA"/>
</dbReference>
<accession>A0A9N9P649</accession>
<proteinExistence type="predicted"/>
<evidence type="ECO:0000313" key="2">
    <source>
        <dbReference type="EMBL" id="CAG8807581.1"/>
    </source>
</evidence>
<feature type="region of interest" description="Disordered" evidence="1">
    <location>
        <begin position="36"/>
        <end position="61"/>
    </location>
</feature>
<comment type="caution">
    <text evidence="2">The sequence shown here is derived from an EMBL/GenBank/DDBJ whole genome shotgun (WGS) entry which is preliminary data.</text>
</comment>
<name>A0A9N9P649_9GLOM</name>
<reference evidence="2" key="1">
    <citation type="submission" date="2021-06" db="EMBL/GenBank/DDBJ databases">
        <authorList>
            <person name="Kallberg Y."/>
            <person name="Tangrot J."/>
            <person name="Rosling A."/>
        </authorList>
    </citation>
    <scope>NUCLEOTIDE SEQUENCE</scope>
    <source>
        <strain evidence="2">FL966</strain>
    </source>
</reference>
<organism evidence="2 3">
    <name type="scientific">Cetraspora pellucida</name>
    <dbReference type="NCBI Taxonomy" id="1433469"/>
    <lineage>
        <taxon>Eukaryota</taxon>
        <taxon>Fungi</taxon>
        <taxon>Fungi incertae sedis</taxon>
        <taxon>Mucoromycota</taxon>
        <taxon>Glomeromycotina</taxon>
        <taxon>Glomeromycetes</taxon>
        <taxon>Diversisporales</taxon>
        <taxon>Gigasporaceae</taxon>
        <taxon>Cetraspora</taxon>
    </lineage>
</organism>
<feature type="non-terminal residue" evidence="2">
    <location>
        <position position="61"/>
    </location>
</feature>
<protein>
    <submittedName>
        <fullName evidence="2">14899_t:CDS:1</fullName>
    </submittedName>
</protein>
<sequence length="61" mass="7482">KAIQKDLKKKVIEIQEQLRMRAFILRMTKKEGWNMKQESKQDYRKDTPYHITEEFGKPKNE</sequence>
<gene>
    <name evidence="2" type="ORF">CPELLU_LOCUS18308</name>
</gene>